<proteinExistence type="predicted"/>
<evidence type="ECO:0000313" key="1">
    <source>
        <dbReference type="EMBL" id="MFC5728649.1"/>
    </source>
</evidence>
<organism evidence="1 2">
    <name type="scientific">Nocardioides vastitatis</name>
    <dbReference type="NCBI Taxonomy" id="2568655"/>
    <lineage>
        <taxon>Bacteria</taxon>
        <taxon>Bacillati</taxon>
        <taxon>Actinomycetota</taxon>
        <taxon>Actinomycetes</taxon>
        <taxon>Propionibacteriales</taxon>
        <taxon>Nocardioidaceae</taxon>
        <taxon>Nocardioides</taxon>
    </lineage>
</organism>
<keyword evidence="2" id="KW-1185">Reference proteome</keyword>
<accession>A0ABW0ZH39</accession>
<reference evidence="2" key="1">
    <citation type="journal article" date="2019" name="Int. J. Syst. Evol. Microbiol.">
        <title>The Global Catalogue of Microorganisms (GCM) 10K type strain sequencing project: providing services to taxonomists for standard genome sequencing and annotation.</title>
        <authorList>
            <consortium name="The Broad Institute Genomics Platform"/>
            <consortium name="The Broad Institute Genome Sequencing Center for Infectious Disease"/>
            <person name="Wu L."/>
            <person name="Ma J."/>
        </authorList>
    </citation>
    <scope>NUCLEOTIDE SEQUENCE [LARGE SCALE GENOMIC DNA]</scope>
    <source>
        <strain evidence="2">YIM 94188</strain>
    </source>
</reference>
<dbReference type="RefSeq" id="WP_136434764.1">
    <property type="nucleotide sequence ID" value="NZ_JBHSNS010000002.1"/>
</dbReference>
<evidence type="ECO:0000313" key="2">
    <source>
        <dbReference type="Proteomes" id="UP001596072"/>
    </source>
</evidence>
<protein>
    <recommendedName>
        <fullName evidence="3">HTH HARE-type domain-containing protein</fullName>
    </recommendedName>
</protein>
<evidence type="ECO:0008006" key="3">
    <source>
        <dbReference type="Google" id="ProtNLM"/>
    </source>
</evidence>
<comment type="caution">
    <text evidence="1">The sequence shown here is derived from an EMBL/GenBank/DDBJ whole genome shotgun (WGS) entry which is preliminary data.</text>
</comment>
<sequence>MALTSVPTLARAAEQILVAIAQETAEPITYGELADRLTGEGERPVPARQMGKVLVEMRDRKGTWSWTPFLTAWVVNDETGEPVEGYFVTGLGDAAAVRAKTHERLVNGIYHAGTPAR</sequence>
<name>A0ABW0ZH39_9ACTN</name>
<dbReference type="Proteomes" id="UP001596072">
    <property type="component" value="Unassembled WGS sequence"/>
</dbReference>
<dbReference type="EMBL" id="JBHSNS010000002">
    <property type="protein sequence ID" value="MFC5728649.1"/>
    <property type="molecule type" value="Genomic_DNA"/>
</dbReference>
<gene>
    <name evidence="1" type="ORF">ACFPQB_06935</name>
</gene>